<dbReference type="PANTHER" id="PTHR42070">
    <property type="entry name" value="FILAMENT ASSOCIATED PROTEIN, PUTATIVE (AFU_ORTHOLOGUE AFUA_8G06630)-RELATED"/>
    <property type="match status" value="1"/>
</dbReference>
<feature type="compositionally biased region" description="Low complexity" evidence="1">
    <location>
        <begin position="178"/>
        <end position="190"/>
    </location>
</feature>
<organism evidence="2 3">
    <name type="scientific">Penicillium canescens</name>
    <dbReference type="NCBI Taxonomy" id="5083"/>
    <lineage>
        <taxon>Eukaryota</taxon>
        <taxon>Fungi</taxon>
        <taxon>Dikarya</taxon>
        <taxon>Ascomycota</taxon>
        <taxon>Pezizomycotina</taxon>
        <taxon>Eurotiomycetes</taxon>
        <taxon>Eurotiomycetidae</taxon>
        <taxon>Eurotiales</taxon>
        <taxon>Aspergillaceae</taxon>
        <taxon>Penicillium</taxon>
    </lineage>
</organism>
<sequence>MEEAHDRRDVDRLARVRDNQRKSRARKQQYVKELEQRLSVNETQAQQRDIEYRLAVQKVEAENRHLKTLLASLGVSNASVQQYLQVVEQRENTTQKIAIPAAQRREGLNSPAPCGSGPRLPVAIPRVYDNQVKTEPTEQQSSSCGSVCGPAASNGSCGTTASNSVCGPQARNNACGRTSSNSNVPTSSNSAYGSTTPSNACGPTASNSAYGPTASNSACAPKATEKPKSNELSSHEPRVGDPDLCGCSPNGQEMVAASEDDLLNSTLCGIADEMINRYNTKGLDVEEIRRRTWSGFRAGANGTGCRVQNSVLFQVLDEISHDV</sequence>
<proteinExistence type="predicted"/>
<feature type="region of interest" description="Disordered" evidence="1">
    <location>
        <begin position="212"/>
        <end position="245"/>
    </location>
</feature>
<gene>
    <name evidence="2" type="ORF">N7460_005727</name>
</gene>
<reference evidence="2" key="2">
    <citation type="submission" date="2023-01" db="EMBL/GenBank/DDBJ databases">
        <authorList>
            <person name="Petersen C."/>
        </authorList>
    </citation>
    <scope>NUCLEOTIDE SEQUENCE</scope>
    <source>
        <strain evidence="2">IBT 15450</strain>
    </source>
</reference>
<dbReference type="Proteomes" id="UP001219568">
    <property type="component" value="Unassembled WGS sequence"/>
</dbReference>
<evidence type="ECO:0000313" key="2">
    <source>
        <dbReference type="EMBL" id="KAJ6044372.1"/>
    </source>
</evidence>
<dbReference type="EMBL" id="JAQJZL010000004">
    <property type="protein sequence ID" value="KAJ6044372.1"/>
    <property type="molecule type" value="Genomic_DNA"/>
</dbReference>
<feature type="compositionally biased region" description="Basic and acidic residues" evidence="1">
    <location>
        <begin position="1"/>
        <end position="21"/>
    </location>
</feature>
<dbReference type="Gene3D" id="1.20.5.170">
    <property type="match status" value="1"/>
</dbReference>
<evidence type="ECO:0008006" key="4">
    <source>
        <dbReference type="Google" id="ProtNLM"/>
    </source>
</evidence>
<protein>
    <recommendedName>
        <fullName evidence="4">BZIP domain-containing protein</fullName>
    </recommendedName>
</protein>
<evidence type="ECO:0000256" key="1">
    <source>
        <dbReference type="SAM" id="MobiDB-lite"/>
    </source>
</evidence>
<reference evidence="2" key="1">
    <citation type="journal article" date="2023" name="IMA Fungus">
        <title>Comparative genomic study of the Penicillium genus elucidates a diverse pangenome and 15 lateral gene transfer events.</title>
        <authorList>
            <person name="Petersen C."/>
            <person name="Sorensen T."/>
            <person name="Nielsen M.R."/>
            <person name="Sondergaard T.E."/>
            <person name="Sorensen J.L."/>
            <person name="Fitzpatrick D.A."/>
            <person name="Frisvad J.C."/>
            <person name="Nielsen K.L."/>
        </authorList>
    </citation>
    <scope>NUCLEOTIDE SEQUENCE</scope>
    <source>
        <strain evidence="2">IBT 15450</strain>
    </source>
</reference>
<feature type="region of interest" description="Disordered" evidence="1">
    <location>
        <begin position="174"/>
        <end position="198"/>
    </location>
</feature>
<feature type="compositionally biased region" description="Basic and acidic residues" evidence="1">
    <location>
        <begin position="223"/>
        <end position="241"/>
    </location>
</feature>
<accession>A0AAD6IFA5</accession>
<name>A0AAD6IFA5_PENCN</name>
<keyword evidence="3" id="KW-1185">Reference proteome</keyword>
<dbReference type="CDD" id="cd14688">
    <property type="entry name" value="bZIP_YAP"/>
    <property type="match status" value="1"/>
</dbReference>
<comment type="caution">
    <text evidence="2">The sequence shown here is derived from an EMBL/GenBank/DDBJ whole genome shotgun (WGS) entry which is preliminary data.</text>
</comment>
<feature type="region of interest" description="Disordered" evidence="1">
    <location>
        <begin position="1"/>
        <end position="28"/>
    </location>
</feature>
<evidence type="ECO:0000313" key="3">
    <source>
        <dbReference type="Proteomes" id="UP001219568"/>
    </source>
</evidence>
<dbReference type="PANTHER" id="PTHR42070:SF1">
    <property type="entry name" value="FILAMENT ASSOCIATED PROTEIN, PUTATIVE (AFU_ORTHOLOGUE AFUA_8G06630)-RELATED"/>
    <property type="match status" value="1"/>
</dbReference>
<dbReference type="AlphaFoldDB" id="A0AAD6IFA5"/>